<protein>
    <submittedName>
        <fullName evidence="8">Competence protein ComEC</fullName>
    </submittedName>
</protein>
<evidence type="ECO:0000256" key="6">
    <source>
        <dbReference type="SAM" id="Phobius"/>
    </source>
</evidence>
<accession>A0ABX5PIW2</accession>
<reference evidence="8 9" key="1">
    <citation type="submission" date="2018-06" db="EMBL/GenBank/DDBJ databases">
        <title>Genomic Encyclopedia of Type Strains, Phase III (KMG-III): the genomes of soil and plant-associated and newly described type strains.</title>
        <authorList>
            <person name="Whitman W."/>
        </authorList>
    </citation>
    <scope>NUCLEOTIDE SEQUENCE [LARGE SCALE GENOMIC DNA]</scope>
    <source>
        <strain evidence="8 9">JC5</strain>
    </source>
</reference>
<dbReference type="SMART" id="SM00849">
    <property type="entry name" value="Lactamase_B"/>
    <property type="match status" value="1"/>
</dbReference>
<dbReference type="InterPro" id="IPR001279">
    <property type="entry name" value="Metallo-B-lactamas"/>
</dbReference>
<proteinExistence type="predicted"/>
<dbReference type="PANTHER" id="PTHR30619">
    <property type="entry name" value="DNA INTERNALIZATION/COMPETENCE PROTEIN COMEC/REC2"/>
    <property type="match status" value="1"/>
</dbReference>
<dbReference type="InterPro" id="IPR035681">
    <property type="entry name" value="ComA-like_MBL"/>
</dbReference>
<dbReference type="NCBIfam" id="TIGR00361">
    <property type="entry name" value="ComEC_Rec2"/>
    <property type="match status" value="1"/>
</dbReference>
<feature type="transmembrane region" description="Helical" evidence="6">
    <location>
        <begin position="54"/>
        <end position="72"/>
    </location>
</feature>
<dbReference type="NCBIfam" id="TIGR00360">
    <property type="entry name" value="ComEC_N-term"/>
    <property type="match status" value="1"/>
</dbReference>
<dbReference type="SUPFAM" id="SSF56281">
    <property type="entry name" value="Metallo-hydrolase/oxidoreductase"/>
    <property type="match status" value="1"/>
</dbReference>
<keyword evidence="9" id="KW-1185">Reference proteome</keyword>
<dbReference type="Pfam" id="PF13567">
    <property type="entry name" value="DUF4131"/>
    <property type="match status" value="1"/>
</dbReference>
<dbReference type="CDD" id="cd07731">
    <property type="entry name" value="ComA-like_MBL-fold"/>
    <property type="match status" value="1"/>
</dbReference>
<sequence>MMNQCLSGFGIAVLSAMLWPWIPPLFSLPIIAVLLVLCLRVWSGSWVPKGSALLYGALGGVLWVSVYCQLVIDIKSLTDSSSSSETSVTQTLRGEIISLVSANGDWIRMDIRPIDDNSATLLAPLASMWRLSWQGDALPSPQLGEVWQFEVKPRSFAAVLNQGGFNRQRYLLGERITARGQVISGERLLPSTGLRARLVTELTPVLAEIEGGDLLLALTLGERSLFSEARWQELRQSGNAHLVAISGLHLSVVAFWCYLLSFGALKRWAPVYGRRNLVLASLAALLMALFYAYLAGFAIATQRALLMLCLLVLSTLMMRYASAWERLLWALACVLLIDPLASLSGGFWLSFSALALILLSLNHQVHNPKALEQEQVLTHWPAKLKRWALAFWAIQWRLCLGLSLLQAVLFGAVTVHSLWLNLLLVPWFSLLVIPLALLALLLWSIFSALGMDAVALMPWQLASFSLWPVQKLWQFNSQLPGGWLMLPQALSAAALLLFPAWLCWRMLPKGRGVAMLLIIPFVLQLGLWLGLLKPKGWQMHMLDVGQGLAVVVQKGPHALLYDTGAAFGERFSYAERVIVPFLGAKGVTKLDYLIISHGDNDHAGGTQVLMQAFDKAGLITDVSELQSRHSKRWHRGCRPGMLDWQGIELNFLGPKVPEPGNNGSCVLQLFDGHHRVLLPGDIELAGEVALLHGKGSLESDILLAPHHGSRTSSHPEFIGEIAPEWVLFAAGHGNRWGFPKEEIRLRYRAIGAQALISGELGQVSLHFDGQGYTVHSYREDLAPFWYNRLFGFGMAGNPE</sequence>
<dbReference type="InterPro" id="IPR036866">
    <property type="entry name" value="RibonucZ/Hydroxyglut_hydro"/>
</dbReference>
<evidence type="ECO:0000256" key="5">
    <source>
        <dbReference type="ARBA" id="ARBA00023136"/>
    </source>
</evidence>
<dbReference type="Pfam" id="PF00753">
    <property type="entry name" value="Lactamase_B"/>
    <property type="match status" value="1"/>
</dbReference>
<feature type="transmembrane region" description="Helical" evidence="6">
    <location>
        <begin position="277"/>
        <end position="298"/>
    </location>
</feature>
<evidence type="ECO:0000256" key="4">
    <source>
        <dbReference type="ARBA" id="ARBA00022989"/>
    </source>
</evidence>
<dbReference type="RefSeq" id="WP_308427932.1">
    <property type="nucleotide sequence ID" value="NZ_BMXX01000041.1"/>
</dbReference>
<dbReference type="InterPro" id="IPR004477">
    <property type="entry name" value="ComEC_N"/>
</dbReference>
<feature type="transmembrane region" description="Helical" evidence="6">
    <location>
        <begin position="242"/>
        <end position="265"/>
    </location>
</feature>
<keyword evidence="4 6" id="KW-1133">Transmembrane helix</keyword>
<evidence type="ECO:0000259" key="7">
    <source>
        <dbReference type="SMART" id="SM00849"/>
    </source>
</evidence>
<dbReference type="Gene3D" id="3.60.15.10">
    <property type="entry name" value="Ribonuclease Z/Hydroxyacylglutathione hydrolase-like"/>
    <property type="match status" value="1"/>
</dbReference>
<dbReference type="InterPro" id="IPR004797">
    <property type="entry name" value="Competence_ComEC/Rec2"/>
</dbReference>
<dbReference type="PANTHER" id="PTHR30619:SF1">
    <property type="entry name" value="RECOMBINATION PROTEIN 2"/>
    <property type="match status" value="1"/>
</dbReference>
<evidence type="ECO:0000256" key="3">
    <source>
        <dbReference type="ARBA" id="ARBA00022692"/>
    </source>
</evidence>
<feature type="transmembrane region" description="Helical" evidence="6">
    <location>
        <begin position="328"/>
        <end position="361"/>
    </location>
</feature>
<gene>
    <name evidence="8" type="ORF">C8J23_14012</name>
</gene>
<feature type="transmembrane region" description="Helical" evidence="6">
    <location>
        <begin position="481"/>
        <end position="501"/>
    </location>
</feature>
<evidence type="ECO:0000256" key="2">
    <source>
        <dbReference type="ARBA" id="ARBA00022475"/>
    </source>
</evidence>
<dbReference type="InterPro" id="IPR052159">
    <property type="entry name" value="Competence_DNA_uptake"/>
</dbReference>
<keyword evidence="2" id="KW-1003">Cell membrane</keyword>
<evidence type="ECO:0000313" key="8">
    <source>
        <dbReference type="EMBL" id="PYE55159.1"/>
    </source>
</evidence>
<feature type="transmembrane region" description="Helical" evidence="6">
    <location>
        <begin position="422"/>
        <end position="443"/>
    </location>
</feature>
<feature type="transmembrane region" description="Helical" evidence="6">
    <location>
        <begin position="394"/>
        <end position="415"/>
    </location>
</feature>
<comment type="subcellular location">
    <subcellularLocation>
        <location evidence="1">Cell membrane</location>
        <topology evidence="1">Multi-pass membrane protein</topology>
    </subcellularLocation>
</comment>
<dbReference type="Pfam" id="PF03772">
    <property type="entry name" value="Competence"/>
    <property type="match status" value="1"/>
</dbReference>
<dbReference type="EMBL" id="QJSY01000040">
    <property type="protein sequence ID" value="PYE55159.1"/>
    <property type="molecule type" value="Genomic_DNA"/>
</dbReference>
<evidence type="ECO:0000256" key="1">
    <source>
        <dbReference type="ARBA" id="ARBA00004651"/>
    </source>
</evidence>
<feature type="transmembrane region" description="Helical" evidence="6">
    <location>
        <begin position="513"/>
        <end position="532"/>
    </location>
</feature>
<keyword evidence="5 6" id="KW-0472">Membrane</keyword>
<feature type="domain" description="Metallo-beta-lactamase" evidence="7">
    <location>
        <begin position="546"/>
        <end position="732"/>
    </location>
</feature>
<name>A0ABX5PIW2_9GAMM</name>
<comment type="caution">
    <text evidence="8">The sequence shown here is derived from an EMBL/GenBank/DDBJ whole genome shotgun (WGS) entry which is preliminary data.</text>
</comment>
<keyword evidence="3 6" id="KW-0812">Transmembrane</keyword>
<dbReference type="InterPro" id="IPR025405">
    <property type="entry name" value="DUF4131"/>
</dbReference>
<evidence type="ECO:0000313" key="9">
    <source>
        <dbReference type="Proteomes" id="UP000247584"/>
    </source>
</evidence>
<organism evidence="8 9">
    <name type="scientific">Shewanella chilikensis</name>
    <dbReference type="NCBI Taxonomy" id="558541"/>
    <lineage>
        <taxon>Bacteria</taxon>
        <taxon>Pseudomonadati</taxon>
        <taxon>Pseudomonadota</taxon>
        <taxon>Gammaproteobacteria</taxon>
        <taxon>Alteromonadales</taxon>
        <taxon>Shewanellaceae</taxon>
        <taxon>Shewanella</taxon>
    </lineage>
</organism>
<dbReference type="Proteomes" id="UP000247584">
    <property type="component" value="Unassembled WGS sequence"/>
</dbReference>